<gene>
    <name evidence="2" type="ORF">FLP23_11435</name>
</gene>
<sequence length="123" mass="13544">MTADWCPVAGFPGYEVNSQGQVRSLDRIDNLGRPRRGRLLKPRDANQKGHLSVVLSHDGLRQTARVHRLVASAFIPNPLGYPLVRHLNGNPADNRAANLAWGDVAMNWADARRHGTARRAAGH</sequence>
<evidence type="ECO:0000313" key="3">
    <source>
        <dbReference type="Proteomes" id="UP000322159"/>
    </source>
</evidence>
<proteinExistence type="predicted"/>
<dbReference type="InterPro" id="IPR010902">
    <property type="entry name" value="NUMOD4"/>
</dbReference>
<reference evidence="2 3" key="1">
    <citation type="submission" date="2019-09" db="EMBL/GenBank/DDBJ databases">
        <title>Genome sequencing of strain KACC 19322.</title>
        <authorList>
            <person name="Heo J."/>
            <person name="Kim S.-J."/>
            <person name="Kim J.-S."/>
            <person name="Hong S.-B."/>
            <person name="Kwon S.-W."/>
        </authorList>
    </citation>
    <scope>NUCLEOTIDE SEQUENCE [LARGE SCALE GENOMIC DNA]</scope>
    <source>
        <strain evidence="2 3">KACC 19322</strain>
    </source>
</reference>
<evidence type="ECO:0000313" key="2">
    <source>
        <dbReference type="EMBL" id="QEO10558.1"/>
    </source>
</evidence>
<dbReference type="Gene3D" id="3.90.75.20">
    <property type="match status" value="1"/>
</dbReference>
<accession>A0A5C1YAW0</accession>
<dbReference type="EMBL" id="CP043504">
    <property type="protein sequence ID" value="QEO10558.1"/>
    <property type="molecule type" value="Genomic_DNA"/>
</dbReference>
<dbReference type="OrthoDB" id="6631788at2"/>
<protein>
    <recommendedName>
        <fullName evidence="1">NUMOD4 domain-containing protein</fullName>
    </recommendedName>
</protein>
<dbReference type="InterPro" id="IPR044925">
    <property type="entry name" value="His-Me_finger_sf"/>
</dbReference>
<dbReference type="KEGG" id="lyk:FLP23_11435"/>
<dbReference type="Pfam" id="PF07463">
    <property type="entry name" value="NUMOD4"/>
    <property type="match status" value="1"/>
</dbReference>
<dbReference type="GO" id="GO:0016788">
    <property type="term" value="F:hydrolase activity, acting on ester bonds"/>
    <property type="evidence" value="ECO:0007669"/>
    <property type="project" value="InterPro"/>
</dbReference>
<name>A0A5C1YAW0_9MICO</name>
<organism evidence="2 3">
    <name type="scientific">Protaetiibacter larvae</name>
    <dbReference type="NCBI Taxonomy" id="2592654"/>
    <lineage>
        <taxon>Bacteria</taxon>
        <taxon>Bacillati</taxon>
        <taxon>Actinomycetota</taxon>
        <taxon>Actinomycetes</taxon>
        <taxon>Micrococcales</taxon>
        <taxon>Microbacteriaceae</taxon>
        <taxon>Protaetiibacter</taxon>
    </lineage>
</organism>
<dbReference type="RefSeq" id="WP_149325975.1">
    <property type="nucleotide sequence ID" value="NZ_CP043504.1"/>
</dbReference>
<keyword evidence="3" id="KW-1185">Reference proteome</keyword>
<feature type="domain" description="NUMOD4" evidence="1">
    <location>
        <begin position="5"/>
        <end position="55"/>
    </location>
</feature>
<evidence type="ECO:0000259" key="1">
    <source>
        <dbReference type="Pfam" id="PF07463"/>
    </source>
</evidence>
<dbReference type="SUPFAM" id="SSF54060">
    <property type="entry name" value="His-Me finger endonucleases"/>
    <property type="match status" value="1"/>
</dbReference>
<dbReference type="AlphaFoldDB" id="A0A5C1YAW0"/>
<dbReference type="Proteomes" id="UP000322159">
    <property type="component" value="Chromosome"/>
</dbReference>